<evidence type="ECO:0000256" key="3">
    <source>
        <dbReference type="ARBA" id="ARBA00016197"/>
    </source>
</evidence>
<evidence type="ECO:0000256" key="4">
    <source>
        <dbReference type="ARBA" id="ARBA00022946"/>
    </source>
</evidence>
<dbReference type="GeneID" id="37117127"/>
<dbReference type="InterPro" id="IPR011009">
    <property type="entry name" value="Kinase-like_dom_sf"/>
</dbReference>
<evidence type="ECO:0000313" key="7">
    <source>
        <dbReference type="EMBL" id="PWY91337.1"/>
    </source>
</evidence>
<dbReference type="RefSeq" id="XP_025469065.1">
    <property type="nucleotide sequence ID" value="XM_025614984.1"/>
</dbReference>
<dbReference type="InterPro" id="IPR051035">
    <property type="entry name" value="Mito_inheritance_9"/>
</dbReference>
<dbReference type="PANTHER" id="PTHR36091:SF1">
    <property type="entry name" value="ALTERED INHERITANCE OF MITOCHONDRIA PROTEIN 9, MITOCHONDRIAL"/>
    <property type="match status" value="1"/>
</dbReference>
<proteinExistence type="inferred from homology"/>
<dbReference type="GO" id="GO:0005739">
    <property type="term" value="C:mitochondrion"/>
    <property type="evidence" value="ECO:0007669"/>
    <property type="project" value="UniProtKB-SubCell"/>
</dbReference>
<gene>
    <name evidence="7" type="ORF">BO94DRAFT_573791</name>
</gene>
<name>A0A317X1B7_9EURO</name>
<evidence type="ECO:0000256" key="1">
    <source>
        <dbReference type="ARBA" id="ARBA00004173"/>
    </source>
</evidence>
<evidence type="ECO:0000256" key="6">
    <source>
        <dbReference type="ARBA" id="ARBA00031849"/>
    </source>
</evidence>
<keyword evidence="4" id="KW-0809">Transit peptide</keyword>
<evidence type="ECO:0000313" key="8">
    <source>
        <dbReference type="Proteomes" id="UP000246702"/>
    </source>
</evidence>
<evidence type="ECO:0000256" key="5">
    <source>
        <dbReference type="ARBA" id="ARBA00023128"/>
    </source>
</evidence>
<feature type="non-terminal residue" evidence="7">
    <location>
        <position position="1"/>
    </location>
</feature>
<dbReference type="STRING" id="1450535.A0A317X1B7"/>
<organism evidence="7 8">
    <name type="scientific">Aspergillus sclerotioniger CBS 115572</name>
    <dbReference type="NCBI Taxonomy" id="1450535"/>
    <lineage>
        <taxon>Eukaryota</taxon>
        <taxon>Fungi</taxon>
        <taxon>Dikarya</taxon>
        <taxon>Ascomycota</taxon>
        <taxon>Pezizomycotina</taxon>
        <taxon>Eurotiomycetes</taxon>
        <taxon>Eurotiomycetidae</taxon>
        <taxon>Eurotiales</taxon>
        <taxon>Aspergillaceae</taxon>
        <taxon>Aspergillus</taxon>
        <taxon>Aspergillus subgen. Circumdati</taxon>
    </lineage>
</organism>
<dbReference type="Proteomes" id="UP000246702">
    <property type="component" value="Unassembled WGS sequence"/>
</dbReference>
<comment type="caution">
    <text evidence="7">The sequence shown here is derived from an EMBL/GenBank/DDBJ whole genome shotgun (WGS) entry which is preliminary data.</text>
</comment>
<keyword evidence="5" id="KW-0496">Mitochondrion</keyword>
<dbReference type="SUPFAM" id="SSF56112">
    <property type="entry name" value="Protein kinase-like (PK-like)"/>
    <property type="match status" value="1"/>
</dbReference>
<keyword evidence="8" id="KW-1185">Reference proteome</keyword>
<accession>A0A317X1B7</accession>
<dbReference type="EMBL" id="MSFK01000009">
    <property type="protein sequence ID" value="PWY91337.1"/>
    <property type="molecule type" value="Genomic_DNA"/>
</dbReference>
<evidence type="ECO:0000256" key="2">
    <source>
        <dbReference type="ARBA" id="ARBA00005543"/>
    </source>
</evidence>
<comment type="similarity">
    <text evidence="2">Belongs to the AIM9 family.</text>
</comment>
<dbReference type="OrthoDB" id="2906425at2759"/>
<reference evidence="7 8" key="1">
    <citation type="submission" date="2016-12" db="EMBL/GenBank/DDBJ databases">
        <title>The genomes of Aspergillus section Nigri reveals drivers in fungal speciation.</title>
        <authorList>
            <consortium name="DOE Joint Genome Institute"/>
            <person name="Vesth T.C."/>
            <person name="Nybo J."/>
            <person name="Theobald S."/>
            <person name="Brandl J."/>
            <person name="Frisvad J.C."/>
            <person name="Nielsen K.F."/>
            <person name="Lyhne E.K."/>
            <person name="Kogle M.E."/>
            <person name="Kuo A."/>
            <person name="Riley R."/>
            <person name="Clum A."/>
            <person name="Nolan M."/>
            <person name="Lipzen A."/>
            <person name="Salamov A."/>
            <person name="Henrissat B."/>
            <person name="Wiebenga A."/>
            <person name="De Vries R.P."/>
            <person name="Grigoriev I.V."/>
            <person name="Mortensen U.H."/>
            <person name="Andersen M.R."/>
            <person name="Baker S.E."/>
        </authorList>
    </citation>
    <scope>NUCLEOTIDE SEQUENCE [LARGE SCALE GENOMIC DNA]</scope>
    <source>
        <strain evidence="7 8">CBS 115572</strain>
    </source>
</reference>
<dbReference type="PANTHER" id="PTHR36091">
    <property type="entry name" value="ALTERED INHERITANCE OF MITOCHONDRIA PROTEIN 9, MITOCHONDRIAL"/>
    <property type="match status" value="1"/>
</dbReference>
<comment type="subcellular location">
    <subcellularLocation>
        <location evidence="1">Mitochondrion</location>
    </subcellularLocation>
</comment>
<protein>
    <recommendedName>
        <fullName evidence="3">Altered inheritance of mitochondria protein 9, mitochondrial</fullName>
    </recommendedName>
    <alternativeName>
        <fullName evidence="6">Found in mitochondrial proteome protein 29</fullName>
    </alternativeName>
</protein>
<dbReference type="AlphaFoldDB" id="A0A317X1B7"/>
<sequence>MHTIRARIRLRQGIRPPISNETRFSRSRISYTIPREKQWFRRWNCLLHTLSAPSQPQALPLAISHGLSTVDCNEESLYRYTSGRWLWNENEQLSRRYVKFNLDELVRIAVRVTGSSSCIQVQKLPEGNFSKVFLITMDDNKEVIAKLPNPNAGRPHFTTASEVATMDYVRNVLNIPTPKVYKWSSSAATPVGAEYIIMERSRGVELSRLWDDMPGSEKFQIVKQLVGFEKSLVSSQFPMYGSLYYAKDLPDVRPSQVVGIGSKQDTVDSVFAIGPTTNRNFFDDGRDAVDVNRGPYLHGDNIFVNPDRPTEILSIIDWQAVNLSPLFLQARHPALVEFEGPIPEGPGSINLPDNFDELNPEEQLEAKKLRAAQSLYKLYDIQLIQQCPDIAHALRFKYSLAGQITGLAGSIFSDGEPIVQGMLMRLQEEWPSSTGLSIPCPLSFTAKEKETQREEAEKWATGVELMEKFLHQVGAYRGWDGWVNHDNYEHYKERFDRCREQFLNSTR</sequence>